<dbReference type="Pfam" id="PF00071">
    <property type="entry name" value="Ras"/>
    <property type="match status" value="1"/>
</dbReference>
<dbReference type="SMART" id="SM00175">
    <property type="entry name" value="RAB"/>
    <property type="match status" value="1"/>
</dbReference>
<name>A0A6B2LK11_9EUKA</name>
<dbReference type="NCBIfam" id="TIGR00231">
    <property type="entry name" value="small_GTP"/>
    <property type="match status" value="1"/>
</dbReference>
<dbReference type="SUPFAM" id="SSF52540">
    <property type="entry name" value="P-loop containing nucleoside triphosphate hydrolases"/>
    <property type="match status" value="1"/>
</dbReference>
<dbReference type="AlphaFoldDB" id="A0A6B2LK11"/>
<keyword evidence="2" id="KW-0342">GTP-binding</keyword>
<accession>A0A6B2LK11</accession>
<evidence type="ECO:0000256" key="1">
    <source>
        <dbReference type="ARBA" id="ARBA00022741"/>
    </source>
</evidence>
<organism evidence="5">
    <name type="scientific">Arcella intermedia</name>
    <dbReference type="NCBI Taxonomy" id="1963864"/>
    <lineage>
        <taxon>Eukaryota</taxon>
        <taxon>Amoebozoa</taxon>
        <taxon>Tubulinea</taxon>
        <taxon>Elardia</taxon>
        <taxon>Arcellinida</taxon>
        <taxon>Sphaerothecina</taxon>
        <taxon>Arcellidae</taxon>
        <taxon>Arcella</taxon>
    </lineage>
</organism>
<dbReference type="Gene3D" id="3.40.50.300">
    <property type="entry name" value="P-loop containing nucleotide triphosphate hydrolases"/>
    <property type="match status" value="1"/>
</dbReference>
<sequence>MFKWVLVGEVGVGKSSLVLRYTEDVYVGESVETIGADFKVKYATVDKKRLKIQIWDTAGQEKFRVMTSSYFVGARGVIVVYDITDRNSFVAVEKWLKEAKALSNVTPNSPPSPMHFIIVGNKTDLAQKRQVTEEELKQLAEKYKAKYCETSAKERQGVVASFDMLCASSLLEPGDQETSSADI</sequence>
<dbReference type="PROSITE" id="PS51419">
    <property type="entry name" value="RAB"/>
    <property type="match status" value="1"/>
</dbReference>
<proteinExistence type="predicted"/>
<dbReference type="GO" id="GO:0005525">
    <property type="term" value="F:GTP binding"/>
    <property type="evidence" value="ECO:0007669"/>
    <property type="project" value="UniProtKB-KW"/>
</dbReference>
<dbReference type="InterPro" id="IPR027417">
    <property type="entry name" value="P-loop_NTPase"/>
</dbReference>
<protein>
    <submittedName>
        <fullName evidence="5">Uncharacterized protein</fullName>
    </submittedName>
</protein>
<evidence type="ECO:0000313" key="5">
    <source>
        <dbReference type="EMBL" id="NDV37432.1"/>
    </source>
</evidence>
<keyword evidence="4" id="KW-0175">Coiled coil</keyword>
<dbReference type="SMART" id="SM00174">
    <property type="entry name" value="RHO"/>
    <property type="match status" value="1"/>
</dbReference>
<dbReference type="InterPro" id="IPR050227">
    <property type="entry name" value="Rab"/>
</dbReference>
<dbReference type="GO" id="GO:0003924">
    <property type="term" value="F:GTPase activity"/>
    <property type="evidence" value="ECO:0007669"/>
    <property type="project" value="InterPro"/>
</dbReference>
<dbReference type="EMBL" id="GIBP01008463">
    <property type="protein sequence ID" value="NDV37432.1"/>
    <property type="molecule type" value="Transcribed_RNA"/>
</dbReference>
<evidence type="ECO:0000256" key="4">
    <source>
        <dbReference type="SAM" id="Coils"/>
    </source>
</evidence>
<feature type="coiled-coil region" evidence="4">
    <location>
        <begin position="122"/>
        <end position="149"/>
    </location>
</feature>
<dbReference type="InterPro" id="IPR001806">
    <property type="entry name" value="Small_GTPase"/>
</dbReference>
<keyword evidence="1" id="KW-0547">Nucleotide-binding</keyword>
<dbReference type="PRINTS" id="PR00449">
    <property type="entry name" value="RASTRNSFRMNG"/>
</dbReference>
<evidence type="ECO:0000256" key="3">
    <source>
        <dbReference type="ARBA" id="ARBA00023288"/>
    </source>
</evidence>
<dbReference type="SMART" id="SM00173">
    <property type="entry name" value="RAS"/>
    <property type="match status" value="1"/>
</dbReference>
<reference evidence="5" key="1">
    <citation type="journal article" date="2020" name="J. Eukaryot. Microbiol.">
        <title>De novo Sequencing, Assembly and Annotation of the Transcriptome for the Free-Living Testate Amoeba Arcella intermedia.</title>
        <authorList>
            <person name="Ribeiro G.M."/>
            <person name="Porfirio-Sousa A.L."/>
            <person name="Maurer-Alcala X.X."/>
            <person name="Katz L.A."/>
            <person name="Lahr D.J.G."/>
        </authorList>
    </citation>
    <scope>NUCLEOTIDE SEQUENCE</scope>
</reference>
<dbReference type="PANTHER" id="PTHR47977">
    <property type="entry name" value="RAS-RELATED PROTEIN RAB"/>
    <property type="match status" value="1"/>
</dbReference>
<dbReference type="FunFam" id="3.40.50.300:FF:000808">
    <property type="entry name" value="Small GTP-binding protein, putative"/>
    <property type="match status" value="1"/>
</dbReference>
<dbReference type="InterPro" id="IPR005225">
    <property type="entry name" value="Small_GTP-bd"/>
</dbReference>
<dbReference type="PROSITE" id="PS51421">
    <property type="entry name" value="RAS"/>
    <property type="match status" value="1"/>
</dbReference>
<evidence type="ECO:0000256" key="2">
    <source>
        <dbReference type="ARBA" id="ARBA00023134"/>
    </source>
</evidence>
<keyword evidence="3" id="KW-0449">Lipoprotein</keyword>
<dbReference type="CDD" id="cd00154">
    <property type="entry name" value="Rab"/>
    <property type="match status" value="1"/>
</dbReference>